<name>A0ABM1EHB2_PRICU</name>
<dbReference type="Pfam" id="PF22064">
    <property type="entry name" value="Cep192_D2"/>
    <property type="match status" value="1"/>
</dbReference>
<gene>
    <name evidence="3" type="primary">LOC106812267</name>
</gene>
<dbReference type="RefSeq" id="XP_014671583.1">
    <property type="nucleotide sequence ID" value="XM_014816097.1"/>
</dbReference>
<dbReference type="PANTHER" id="PTHR16029:SF11">
    <property type="entry name" value="CENTROSOMAL PROTEIN OF 192 KDA"/>
    <property type="match status" value="1"/>
</dbReference>
<dbReference type="PANTHER" id="PTHR16029">
    <property type="entry name" value="CENTROSOMAL PROTEIN OF 192 KDA"/>
    <property type="match status" value="1"/>
</dbReference>
<evidence type="ECO:0000313" key="3">
    <source>
        <dbReference type="RefSeq" id="XP_014671583.1"/>
    </source>
</evidence>
<dbReference type="InterPro" id="IPR054086">
    <property type="entry name" value="Cep192-like_D2"/>
</dbReference>
<protein>
    <submittedName>
        <fullName evidence="3">Uncharacterized protein LOC106812267</fullName>
    </submittedName>
</protein>
<reference evidence="3" key="1">
    <citation type="submission" date="2025-08" db="UniProtKB">
        <authorList>
            <consortium name="RefSeq"/>
        </authorList>
    </citation>
    <scope>IDENTIFICATION</scope>
</reference>
<dbReference type="InterPro" id="IPR039103">
    <property type="entry name" value="Spd-2/CEP192"/>
</dbReference>
<accession>A0ABM1EHB2</accession>
<sequence>MRASGCVPRLQIEDGGTSAIDLGTVHPGSKSVATINVLNRSFCKVPVAIVLSSSTRFLHCLQFVGGERRIQKVLPAGGCEKLEIDCQLLSKDIDSENAKICDVLGRLEIDLDGPGYVQLACRDLKITAGVVKLSVIGDVKEVNMERSSEKSLALYNGGTLAVVAECSVSTAADAFSVDCSRFRLAPGETHSITLTCSEPGASARGMLCITTQPAQADKILVELVAKATTKLLCNRSFVFWGGQWLGEDAQRVVTFRNPSSTQPFSFTAELKLRASCFKIQLKDGAVVSRQHIVVPPGGDSINGHILARWKIRRIEANYTSQTTAVA</sequence>
<evidence type="ECO:0000313" key="2">
    <source>
        <dbReference type="Proteomes" id="UP000695022"/>
    </source>
</evidence>
<proteinExistence type="predicted"/>
<organism evidence="2 3">
    <name type="scientific">Priapulus caudatus</name>
    <name type="common">Priapulid worm</name>
    <dbReference type="NCBI Taxonomy" id="37621"/>
    <lineage>
        <taxon>Eukaryota</taxon>
        <taxon>Metazoa</taxon>
        <taxon>Ecdysozoa</taxon>
        <taxon>Scalidophora</taxon>
        <taxon>Priapulida</taxon>
        <taxon>Priapulimorpha</taxon>
        <taxon>Priapulimorphida</taxon>
        <taxon>Priapulidae</taxon>
        <taxon>Priapulus</taxon>
    </lineage>
</organism>
<dbReference type="InterPro" id="IPR013783">
    <property type="entry name" value="Ig-like_fold"/>
</dbReference>
<keyword evidence="2" id="KW-1185">Reference proteome</keyword>
<evidence type="ECO:0000259" key="1">
    <source>
        <dbReference type="Pfam" id="PF22064"/>
    </source>
</evidence>
<feature type="domain" description="Cep192-like" evidence="1">
    <location>
        <begin position="8"/>
        <end position="64"/>
    </location>
</feature>
<dbReference type="Proteomes" id="UP000695022">
    <property type="component" value="Unplaced"/>
</dbReference>
<dbReference type="Gene3D" id="2.60.40.10">
    <property type="entry name" value="Immunoglobulins"/>
    <property type="match status" value="1"/>
</dbReference>
<dbReference type="GeneID" id="106812267"/>